<evidence type="ECO:0000256" key="9">
    <source>
        <dbReference type="PIRNR" id="PIRNR016636"/>
    </source>
</evidence>
<reference evidence="11 12" key="1">
    <citation type="submission" date="2016-09" db="EMBL/GenBank/DDBJ databases">
        <title>Desulfuribacillus arsenicus sp. nov., an obligately anaerobic, dissimilatory arsenic- and antimonate-reducing bacterium isolated from anoxic sediments.</title>
        <authorList>
            <person name="Abin C.A."/>
            <person name="Hollibaugh J.T."/>
        </authorList>
    </citation>
    <scope>NUCLEOTIDE SEQUENCE [LARGE SCALE GENOMIC DNA]</scope>
    <source>
        <strain evidence="11 12">MLFW-2</strain>
    </source>
</reference>
<organism evidence="11 12">
    <name type="scientific">Desulfuribacillus stibiiarsenatis</name>
    <dbReference type="NCBI Taxonomy" id="1390249"/>
    <lineage>
        <taxon>Bacteria</taxon>
        <taxon>Bacillati</taxon>
        <taxon>Bacillota</taxon>
        <taxon>Desulfuribacillia</taxon>
        <taxon>Desulfuribacillales</taxon>
        <taxon>Desulfuribacillaceae</taxon>
        <taxon>Desulfuribacillus</taxon>
    </lineage>
</organism>
<dbReference type="Proteomes" id="UP000095255">
    <property type="component" value="Unassembled WGS sequence"/>
</dbReference>
<dbReference type="GO" id="GO:0005886">
    <property type="term" value="C:plasma membrane"/>
    <property type="evidence" value="ECO:0007669"/>
    <property type="project" value="UniProtKB-SubCell"/>
</dbReference>
<evidence type="ECO:0000256" key="6">
    <source>
        <dbReference type="ARBA" id="ARBA00022989"/>
    </source>
</evidence>
<evidence type="ECO:0000256" key="10">
    <source>
        <dbReference type="SAM" id="Phobius"/>
    </source>
</evidence>
<keyword evidence="12" id="KW-1185">Reference proteome</keyword>
<evidence type="ECO:0000256" key="3">
    <source>
        <dbReference type="ARBA" id="ARBA00022475"/>
    </source>
</evidence>
<dbReference type="Pfam" id="PF03062">
    <property type="entry name" value="MBOAT"/>
    <property type="match status" value="1"/>
</dbReference>
<feature type="transmembrane region" description="Helical" evidence="10">
    <location>
        <begin position="76"/>
        <end position="95"/>
    </location>
</feature>
<dbReference type="InterPro" id="IPR051085">
    <property type="entry name" value="MB_O-acyltransferase"/>
</dbReference>
<feature type="transmembrane region" description="Helical" evidence="10">
    <location>
        <begin position="448"/>
        <end position="468"/>
    </location>
</feature>
<dbReference type="PANTHER" id="PTHR13285">
    <property type="entry name" value="ACYLTRANSFERASE"/>
    <property type="match status" value="1"/>
</dbReference>
<evidence type="ECO:0000256" key="2">
    <source>
        <dbReference type="ARBA" id="ARBA00010323"/>
    </source>
</evidence>
<dbReference type="STRING" id="1390249.BHU72_05130"/>
<comment type="subcellular location">
    <subcellularLocation>
        <location evidence="1">Cell membrane</location>
        <topology evidence="1">Multi-pass membrane protein</topology>
    </subcellularLocation>
</comment>
<dbReference type="PIRSF" id="PIRSF500217">
    <property type="entry name" value="AlgI"/>
    <property type="match status" value="1"/>
</dbReference>
<gene>
    <name evidence="11" type="ORF">BHU72_05130</name>
</gene>
<feature type="transmembrane region" description="Helical" evidence="10">
    <location>
        <begin position="148"/>
        <end position="168"/>
    </location>
</feature>
<evidence type="ECO:0000313" key="12">
    <source>
        <dbReference type="Proteomes" id="UP000095255"/>
    </source>
</evidence>
<evidence type="ECO:0000256" key="7">
    <source>
        <dbReference type="ARBA" id="ARBA00023136"/>
    </source>
</evidence>
<feature type="transmembrane region" description="Helical" evidence="10">
    <location>
        <begin position="35"/>
        <end position="56"/>
    </location>
</feature>
<dbReference type="PIRSF" id="PIRSF016636">
    <property type="entry name" value="AlgI_DltB"/>
    <property type="match status" value="1"/>
</dbReference>
<dbReference type="AlphaFoldDB" id="A0A1E5L5R4"/>
<keyword evidence="6 10" id="KW-1133">Transmembrane helix</keyword>
<feature type="transmembrane region" description="Helical" evidence="10">
    <location>
        <begin position="6"/>
        <end position="23"/>
    </location>
</feature>
<feature type="transmembrane region" description="Helical" evidence="10">
    <location>
        <begin position="189"/>
        <end position="216"/>
    </location>
</feature>
<comment type="similarity">
    <text evidence="2 9">Belongs to the membrane-bound acyltransferase family.</text>
</comment>
<dbReference type="RefSeq" id="WP_069702297.1">
    <property type="nucleotide sequence ID" value="NZ_MJAT01000022.1"/>
</dbReference>
<dbReference type="EMBL" id="MJAT01000022">
    <property type="protein sequence ID" value="OEH85470.1"/>
    <property type="molecule type" value="Genomic_DNA"/>
</dbReference>
<dbReference type="InterPro" id="IPR028362">
    <property type="entry name" value="AlgI"/>
</dbReference>
<dbReference type="PANTHER" id="PTHR13285:SF23">
    <property type="entry name" value="TEICHOIC ACID D-ALANYLTRANSFERASE"/>
    <property type="match status" value="1"/>
</dbReference>
<feature type="transmembrane region" description="Helical" evidence="10">
    <location>
        <begin position="115"/>
        <end position="136"/>
    </location>
</feature>
<dbReference type="InterPro" id="IPR024194">
    <property type="entry name" value="Ac/AlaTfrase_AlgI/DltB"/>
</dbReference>
<keyword evidence="4 9" id="KW-0808">Transferase</keyword>
<protein>
    <submittedName>
        <fullName evidence="11">Acetyltransferase</fullName>
    </submittedName>
</protein>
<name>A0A1E5L5R4_9FIRM</name>
<proteinExistence type="inferred from homology"/>
<keyword evidence="8 9" id="KW-0012">Acyltransferase</keyword>
<keyword evidence="5 10" id="KW-0812">Transmembrane</keyword>
<evidence type="ECO:0000256" key="8">
    <source>
        <dbReference type="ARBA" id="ARBA00023315"/>
    </source>
</evidence>
<dbReference type="GO" id="GO:0042121">
    <property type="term" value="P:alginic acid biosynthetic process"/>
    <property type="evidence" value="ECO:0007669"/>
    <property type="project" value="InterPro"/>
</dbReference>
<feature type="transmembrane region" description="Helical" evidence="10">
    <location>
        <begin position="355"/>
        <end position="373"/>
    </location>
</feature>
<feature type="transmembrane region" description="Helical" evidence="10">
    <location>
        <begin position="312"/>
        <end position="335"/>
    </location>
</feature>
<dbReference type="GO" id="GO:0016746">
    <property type="term" value="F:acyltransferase activity"/>
    <property type="evidence" value="ECO:0007669"/>
    <property type="project" value="UniProtKB-KW"/>
</dbReference>
<sequence>MLFHSFEFIFIFLPVAFAVYFLLNKIRWITVAKGWLVISSLFFYSWWNVSYLPLIIGSMVFNYIIGKILTKWQFGLRKGILALGIAFNVGLLGYYKYSNFFLTNMNAVFTTNVPLLKLALPLAISFFTFQQIAYLVDAYRQETKQYDFLSYALFVTFFPQLIAGPIVHHKEMMPQFEQLRNKLVNYRNIATGLFVFCIGLFKKVVIADTFAIWATYGFDEAVSLTMLEGWIVSLSYTFQLYFDFSGYADMAIGIALLFNIRLPINFHSPYKATSIQDFWRRWHMTLGRFLTQYVYIPLGGNRLGKFRTYLNLFFVFLISGLWHGAGWTFVFWGFLHGMAIVIHRLWKANGYTLNRYIAWFLTFQFVNISWVFFRAQEWADAMKVLKAMFVFPEALALPTSAEAIVASLQVFPMVEYGEFATLCIAAFLVIVICAQNSMDAMMNFRPNFTASSVLMVFVAGVLLVSFLVNTNSEFLYFNF</sequence>
<keyword evidence="3 9" id="KW-1003">Cell membrane</keyword>
<evidence type="ECO:0000256" key="1">
    <source>
        <dbReference type="ARBA" id="ARBA00004651"/>
    </source>
</evidence>
<keyword evidence="7 9" id="KW-0472">Membrane</keyword>
<feature type="transmembrane region" description="Helical" evidence="10">
    <location>
        <begin position="419"/>
        <end position="436"/>
    </location>
</feature>
<evidence type="ECO:0000256" key="5">
    <source>
        <dbReference type="ARBA" id="ARBA00022692"/>
    </source>
</evidence>
<evidence type="ECO:0000256" key="4">
    <source>
        <dbReference type="ARBA" id="ARBA00022679"/>
    </source>
</evidence>
<evidence type="ECO:0000313" key="11">
    <source>
        <dbReference type="EMBL" id="OEH85470.1"/>
    </source>
</evidence>
<dbReference type="InterPro" id="IPR004299">
    <property type="entry name" value="MBOAT_fam"/>
</dbReference>
<comment type="caution">
    <text evidence="11">The sequence shown here is derived from an EMBL/GenBank/DDBJ whole genome shotgun (WGS) entry which is preliminary data.</text>
</comment>
<dbReference type="OrthoDB" id="9805788at2"/>
<accession>A0A1E5L5R4</accession>
<feature type="transmembrane region" description="Helical" evidence="10">
    <location>
        <begin position="236"/>
        <end position="258"/>
    </location>
</feature>